<evidence type="ECO:0000256" key="1">
    <source>
        <dbReference type="ARBA" id="ARBA00004167"/>
    </source>
</evidence>
<keyword evidence="11" id="KW-1185">Reference proteome</keyword>
<feature type="region of interest" description="Disordered" evidence="7">
    <location>
        <begin position="1"/>
        <end position="26"/>
    </location>
</feature>
<dbReference type="GO" id="GO:0015031">
    <property type="term" value="P:protein transport"/>
    <property type="evidence" value="ECO:0007669"/>
    <property type="project" value="UniProtKB-KW"/>
</dbReference>
<keyword evidence="2" id="KW-0813">Transport</keyword>
<dbReference type="PANTHER" id="PTHR12791">
    <property type="entry name" value="GOLGI SNARE BET1-RELATED"/>
    <property type="match status" value="1"/>
</dbReference>
<dbReference type="Pfam" id="PF05739">
    <property type="entry name" value="SNARE"/>
    <property type="match status" value="1"/>
</dbReference>
<dbReference type="Gene3D" id="1.20.5.110">
    <property type="match status" value="1"/>
</dbReference>
<evidence type="ECO:0000256" key="6">
    <source>
        <dbReference type="ARBA" id="ARBA00023136"/>
    </source>
</evidence>
<evidence type="ECO:0000256" key="4">
    <source>
        <dbReference type="ARBA" id="ARBA00022927"/>
    </source>
</evidence>
<keyword evidence="3 8" id="KW-0812">Transmembrane</keyword>
<comment type="subcellular location">
    <subcellularLocation>
        <location evidence="1">Membrane</location>
        <topology evidence="1">Single-pass membrane protein</topology>
    </subcellularLocation>
</comment>
<evidence type="ECO:0000256" key="3">
    <source>
        <dbReference type="ARBA" id="ARBA00022692"/>
    </source>
</evidence>
<name>A0A8T0JF08_CERPU</name>
<reference evidence="10" key="1">
    <citation type="submission" date="2020-06" db="EMBL/GenBank/DDBJ databases">
        <title>WGS assembly of Ceratodon purpureus strain R40.</title>
        <authorList>
            <person name="Carey S.B."/>
            <person name="Jenkins J."/>
            <person name="Shu S."/>
            <person name="Lovell J.T."/>
            <person name="Sreedasyam A."/>
            <person name="Maumus F."/>
            <person name="Tiley G.P."/>
            <person name="Fernandez-Pozo N."/>
            <person name="Barry K."/>
            <person name="Chen C."/>
            <person name="Wang M."/>
            <person name="Lipzen A."/>
            <person name="Daum C."/>
            <person name="Saski C.A."/>
            <person name="Payton A.C."/>
            <person name="Mcbreen J.C."/>
            <person name="Conrad R.E."/>
            <person name="Kollar L.M."/>
            <person name="Olsson S."/>
            <person name="Huttunen S."/>
            <person name="Landis J.B."/>
            <person name="Wickett N.J."/>
            <person name="Johnson M.G."/>
            <person name="Rensing S.A."/>
            <person name="Grimwood J."/>
            <person name="Schmutz J."/>
            <person name="Mcdaniel S.F."/>
        </authorList>
    </citation>
    <scope>NUCLEOTIDE SEQUENCE</scope>
    <source>
        <strain evidence="10">R40</strain>
    </source>
</reference>
<feature type="compositionally biased region" description="Basic and acidic residues" evidence="7">
    <location>
        <begin position="1"/>
        <end position="12"/>
    </location>
</feature>
<evidence type="ECO:0000313" key="11">
    <source>
        <dbReference type="Proteomes" id="UP000822688"/>
    </source>
</evidence>
<dbReference type="GO" id="GO:0016020">
    <property type="term" value="C:membrane"/>
    <property type="evidence" value="ECO:0007669"/>
    <property type="project" value="UniProtKB-SubCell"/>
</dbReference>
<dbReference type="EMBL" id="CM026421">
    <property type="protein sequence ID" value="KAG0593563.1"/>
    <property type="molecule type" value="Genomic_DNA"/>
</dbReference>
<evidence type="ECO:0000259" key="9">
    <source>
        <dbReference type="PROSITE" id="PS50192"/>
    </source>
</evidence>
<comment type="caution">
    <text evidence="10">The sequence shown here is derived from an EMBL/GenBank/DDBJ whole genome shotgun (WGS) entry which is preliminary data.</text>
</comment>
<keyword evidence="6 8" id="KW-0472">Membrane</keyword>
<dbReference type="FunFam" id="1.20.5.110:FF:000034">
    <property type="entry name" value="syntaxin-61 isoform X1"/>
    <property type="match status" value="1"/>
</dbReference>
<dbReference type="PROSITE" id="PS50192">
    <property type="entry name" value="T_SNARE"/>
    <property type="match status" value="1"/>
</dbReference>
<dbReference type="GO" id="GO:0012505">
    <property type="term" value="C:endomembrane system"/>
    <property type="evidence" value="ECO:0007669"/>
    <property type="project" value="UniProtKB-ARBA"/>
</dbReference>
<gene>
    <name evidence="10" type="ORF">KC19_1G339100</name>
</gene>
<sequence length="130" mass="15047">MNRKDFLRETKPLRPPPLSSTTTFSTKDNFLPTEYERQALMMKEQDEDLEELRISVERLGDMGKSINEELVGQEVLIGEVERDIDTTTTRLDFVQKKMELMIVKAGSNGQMFMIVFLIILFVILIVLVFT</sequence>
<dbReference type="InterPro" id="IPR000727">
    <property type="entry name" value="T_SNARE_dom"/>
</dbReference>
<dbReference type="OrthoDB" id="546861at2759"/>
<protein>
    <recommendedName>
        <fullName evidence="9">t-SNARE coiled-coil homology domain-containing protein</fullName>
    </recommendedName>
</protein>
<dbReference type="CDD" id="cd15841">
    <property type="entry name" value="SNARE_Qc"/>
    <property type="match status" value="1"/>
</dbReference>
<accession>A0A8T0JF08</accession>
<keyword evidence="5 8" id="KW-1133">Transmembrane helix</keyword>
<evidence type="ECO:0000313" key="10">
    <source>
        <dbReference type="EMBL" id="KAG0593563.1"/>
    </source>
</evidence>
<evidence type="ECO:0000256" key="7">
    <source>
        <dbReference type="SAM" id="MobiDB-lite"/>
    </source>
</evidence>
<evidence type="ECO:0000256" key="8">
    <source>
        <dbReference type="SAM" id="Phobius"/>
    </source>
</evidence>
<dbReference type="SUPFAM" id="SSF58038">
    <property type="entry name" value="SNARE fusion complex"/>
    <property type="match status" value="1"/>
</dbReference>
<organism evidence="10 11">
    <name type="scientific">Ceratodon purpureus</name>
    <name type="common">Fire moss</name>
    <name type="synonym">Dicranum purpureum</name>
    <dbReference type="NCBI Taxonomy" id="3225"/>
    <lineage>
        <taxon>Eukaryota</taxon>
        <taxon>Viridiplantae</taxon>
        <taxon>Streptophyta</taxon>
        <taxon>Embryophyta</taxon>
        <taxon>Bryophyta</taxon>
        <taxon>Bryophytina</taxon>
        <taxon>Bryopsida</taxon>
        <taxon>Dicranidae</taxon>
        <taxon>Pseudoditrichales</taxon>
        <taxon>Ditrichaceae</taxon>
        <taxon>Ceratodon</taxon>
    </lineage>
</organism>
<evidence type="ECO:0000256" key="2">
    <source>
        <dbReference type="ARBA" id="ARBA00022448"/>
    </source>
</evidence>
<feature type="domain" description="T-SNARE coiled-coil homology" evidence="9">
    <location>
        <begin position="39"/>
        <end position="101"/>
    </location>
</feature>
<dbReference type="Proteomes" id="UP000822688">
    <property type="component" value="Chromosome 1"/>
</dbReference>
<dbReference type="SMART" id="SM00397">
    <property type="entry name" value="t_SNARE"/>
    <property type="match status" value="1"/>
</dbReference>
<feature type="transmembrane region" description="Helical" evidence="8">
    <location>
        <begin position="111"/>
        <end position="129"/>
    </location>
</feature>
<dbReference type="GO" id="GO:0005737">
    <property type="term" value="C:cytoplasm"/>
    <property type="evidence" value="ECO:0007669"/>
    <property type="project" value="UniProtKB-ARBA"/>
</dbReference>
<evidence type="ECO:0000256" key="5">
    <source>
        <dbReference type="ARBA" id="ARBA00022989"/>
    </source>
</evidence>
<dbReference type="AlphaFoldDB" id="A0A8T0JF08"/>
<keyword evidence="4" id="KW-0653">Protein transport</keyword>
<proteinExistence type="predicted"/>